<name>A0AAJ0DNX7_9PEZI</name>
<comment type="caution">
    <text evidence="2">The sequence shown here is derived from an EMBL/GenBank/DDBJ whole genome shotgun (WGS) entry which is preliminary data.</text>
</comment>
<evidence type="ECO:0000313" key="3">
    <source>
        <dbReference type="Proteomes" id="UP001271007"/>
    </source>
</evidence>
<sequence length="179" mass="20156">MFYRMYLSSVCQRRQWSEPLYEPYHKRNGYFCKVVVNNREYCTDVPYETEDLARDGAAMKAFMICRNFSSNDGYYPGSRPGQRSANGVVQGVPVPIGSGRRVNRISASSYDGVSEGTSSGGNSPKSIESGFETQLRQATPHMPKPVARPQHDEYICLCRRAPVQAYGRCGWCLRESGWA</sequence>
<dbReference type="EC" id="2.5.1.58" evidence="2"/>
<dbReference type="SUPFAM" id="SSF54768">
    <property type="entry name" value="dsRNA-binding domain-like"/>
    <property type="match status" value="1"/>
</dbReference>
<keyword evidence="3" id="KW-1185">Reference proteome</keyword>
<evidence type="ECO:0000313" key="2">
    <source>
        <dbReference type="EMBL" id="KAK3054044.1"/>
    </source>
</evidence>
<dbReference type="GO" id="GO:0004660">
    <property type="term" value="F:protein farnesyltransferase activity"/>
    <property type="evidence" value="ECO:0007669"/>
    <property type="project" value="UniProtKB-EC"/>
</dbReference>
<dbReference type="AlphaFoldDB" id="A0AAJ0DNX7"/>
<dbReference type="Gene3D" id="3.30.160.20">
    <property type="match status" value="1"/>
</dbReference>
<keyword evidence="2" id="KW-0808">Transferase</keyword>
<protein>
    <submittedName>
        <fullName evidence="2">CAAX farnesyltransferase (FTase) subunit beta</fullName>
        <ecNumber evidence="2">2.5.1.58</ecNumber>
    </submittedName>
</protein>
<evidence type="ECO:0000256" key="1">
    <source>
        <dbReference type="SAM" id="MobiDB-lite"/>
    </source>
</evidence>
<dbReference type="Proteomes" id="UP001271007">
    <property type="component" value="Unassembled WGS sequence"/>
</dbReference>
<feature type="region of interest" description="Disordered" evidence="1">
    <location>
        <begin position="107"/>
        <end position="128"/>
    </location>
</feature>
<gene>
    <name evidence="2" type="primary">RAM1_2</name>
    <name evidence="2" type="ORF">LTR09_004822</name>
</gene>
<proteinExistence type="predicted"/>
<dbReference type="EMBL" id="JAWDJX010000013">
    <property type="protein sequence ID" value="KAK3054044.1"/>
    <property type="molecule type" value="Genomic_DNA"/>
</dbReference>
<reference evidence="2" key="1">
    <citation type="submission" date="2023-04" db="EMBL/GenBank/DDBJ databases">
        <title>Black Yeasts Isolated from many extreme environments.</title>
        <authorList>
            <person name="Coleine C."/>
            <person name="Stajich J.E."/>
            <person name="Selbmann L."/>
        </authorList>
    </citation>
    <scope>NUCLEOTIDE SEQUENCE</scope>
    <source>
        <strain evidence="2">CCFEE 5312</strain>
    </source>
</reference>
<organism evidence="2 3">
    <name type="scientific">Extremus antarcticus</name>
    <dbReference type="NCBI Taxonomy" id="702011"/>
    <lineage>
        <taxon>Eukaryota</taxon>
        <taxon>Fungi</taxon>
        <taxon>Dikarya</taxon>
        <taxon>Ascomycota</taxon>
        <taxon>Pezizomycotina</taxon>
        <taxon>Dothideomycetes</taxon>
        <taxon>Dothideomycetidae</taxon>
        <taxon>Mycosphaerellales</taxon>
        <taxon>Extremaceae</taxon>
        <taxon>Extremus</taxon>
    </lineage>
</organism>
<accession>A0AAJ0DNX7</accession>